<dbReference type="PROSITE" id="PS51257">
    <property type="entry name" value="PROKAR_LIPOPROTEIN"/>
    <property type="match status" value="1"/>
</dbReference>
<dbReference type="Pfam" id="PF00023">
    <property type="entry name" value="Ank"/>
    <property type="match status" value="1"/>
</dbReference>
<reference evidence="5 6" key="1">
    <citation type="journal article" date="2015" name="Genome Announc.">
        <title>Draft Genome Sequence of Brevibacillus brevis DZQ7, a Plant Growth-Promoting Rhizobacterium with Broad-Spectrum Antimicrobial Activity.</title>
        <authorList>
            <person name="Hou Q."/>
            <person name="Wang C."/>
            <person name="Hou X."/>
            <person name="Xia Z."/>
            <person name="Ye J."/>
            <person name="Liu K."/>
            <person name="Liu H."/>
            <person name="Wang J."/>
            <person name="Guo H."/>
            <person name="Yu X."/>
            <person name="Yang Y."/>
            <person name="Du B."/>
            <person name="Ding Y."/>
        </authorList>
    </citation>
    <scope>NUCLEOTIDE SEQUENCE [LARGE SCALE GENOMIC DNA]</scope>
    <source>
        <strain evidence="5 6">DZQ7</strain>
    </source>
</reference>
<dbReference type="SUPFAM" id="SSF48403">
    <property type="entry name" value="Ankyrin repeat"/>
    <property type="match status" value="1"/>
</dbReference>
<feature type="signal peptide" evidence="4">
    <location>
        <begin position="1"/>
        <end position="23"/>
    </location>
</feature>
<dbReference type="Gene3D" id="1.25.40.20">
    <property type="entry name" value="Ankyrin repeat-containing domain"/>
    <property type="match status" value="1"/>
</dbReference>
<evidence type="ECO:0000256" key="2">
    <source>
        <dbReference type="ARBA" id="ARBA00023043"/>
    </source>
</evidence>
<sequence>MKKNRIGIYILLIFLLFSGCTNTSSNDLNKNNVDAKSEVYALSLELNSDSFLQQIEENNNATVALFLKAGIDPNLPNKEGEIPIVKAALNGNVAIVNLLINANASINLPNSNGTTALMAAAANNQLIIVQLLLQKEANIEAKDNDDYNALMLAIRNGDIEITKTLIDAGANPNITEGNNRDDIILFTKKIYPEIGIILDDVNNSLNMKVPQSRE</sequence>
<dbReference type="PROSITE" id="PS50088">
    <property type="entry name" value="ANK_REPEAT"/>
    <property type="match status" value="3"/>
</dbReference>
<name>A0A2Z4MB09_BREBE</name>
<evidence type="ECO:0000313" key="6">
    <source>
        <dbReference type="Proteomes" id="UP000036061"/>
    </source>
</evidence>
<dbReference type="PROSITE" id="PS50297">
    <property type="entry name" value="ANK_REP_REGION"/>
    <property type="match status" value="3"/>
</dbReference>
<evidence type="ECO:0000313" key="5">
    <source>
        <dbReference type="EMBL" id="AWX53659.1"/>
    </source>
</evidence>
<dbReference type="InterPro" id="IPR036770">
    <property type="entry name" value="Ankyrin_rpt-contain_sf"/>
</dbReference>
<protein>
    <submittedName>
        <fullName evidence="5">Ankyrin repeat domain-containing protein</fullName>
    </submittedName>
</protein>
<gene>
    <name evidence="5" type="ORF">AB432_000500</name>
</gene>
<keyword evidence="4" id="KW-0732">Signal</keyword>
<feature type="repeat" description="ANK" evidence="3">
    <location>
        <begin position="112"/>
        <end position="144"/>
    </location>
</feature>
<feature type="repeat" description="ANK" evidence="3">
    <location>
        <begin position="79"/>
        <end position="111"/>
    </location>
</feature>
<dbReference type="PANTHER" id="PTHR24173:SF74">
    <property type="entry name" value="ANKYRIN REPEAT DOMAIN-CONTAINING PROTEIN 16"/>
    <property type="match status" value="1"/>
</dbReference>
<proteinExistence type="predicted"/>
<dbReference type="RefSeq" id="WP_048035542.1">
    <property type="nucleotide sequence ID" value="NZ_CP030117.1"/>
</dbReference>
<feature type="repeat" description="ANK" evidence="3">
    <location>
        <begin position="145"/>
        <end position="177"/>
    </location>
</feature>
<organism evidence="5 6">
    <name type="scientific">Brevibacillus brevis</name>
    <name type="common">Bacillus brevis</name>
    <dbReference type="NCBI Taxonomy" id="1393"/>
    <lineage>
        <taxon>Bacteria</taxon>
        <taxon>Bacillati</taxon>
        <taxon>Bacillota</taxon>
        <taxon>Bacilli</taxon>
        <taxon>Bacillales</taxon>
        <taxon>Paenibacillaceae</taxon>
        <taxon>Brevibacillus</taxon>
    </lineage>
</organism>
<dbReference type="Pfam" id="PF12796">
    <property type="entry name" value="Ank_2"/>
    <property type="match status" value="1"/>
</dbReference>
<evidence type="ECO:0000256" key="4">
    <source>
        <dbReference type="SAM" id="SignalP"/>
    </source>
</evidence>
<feature type="chain" id="PRO_5039543049" evidence="4">
    <location>
        <begin position="24"/>
        <end position="214"/>
    </location>
</feature>
<dbReference type="EMBL" id="CP030117">
    <property type="protein sequence ID" value="AWX53659.1"/>
    <property type="molecule type" value="Genomic_DNA"/>
</dbReference>
<dbReference type="InterPro" id="IPR002110">
    <property type="entry name" value="Ankyrin_rpt"/>
</dbReference>
<accession>A0A2Z4MB09</accession>
<evidence type="ECO:0000256" key="1">
    <source>
        <dbReference type="ARBA" id="ARBA00022737"/>
    </source>
</evidence>
<dbReference type="SMART" id="SM00248">
    <property type="entry name" value="ANK"/>
    <property type="match status" value="3"/>
</dbReference>
<dbReference type="AlphaFoldDB" id="A0A2Z4MB09"/>
<dbReference type="Proteomes" id="UP000036061">
    <property type="component" value="Chromosome"/>
</dbReference>
<dbReference type="PANTHER" id="PTHR24173">
    <property type="entry name" value="ANKYRIN REPEAT CONTAINING"/>
    <property type="match status" value="1"/>
</dbReference>
<keyword evidence="1" id="KW-0677">Repeat</keyword>
<evidence type="ECO:0000256" key="3">
    <source>
        <dbReference type="PROSITE-ProRule" id="PRU00023"/>
    </source>
</evidence>
<keyword evidence="2 3" id="KW-0040">ANK repeat</keyword>